<accession>A0A4S3JK22</accession>
<reference evidence="1 2" key="1">
    <citation type="submission" date="2019-03" db="EMBL/GenBank/DDBJ databases">
        <title>The genome sequence of a newly discovered highly antifungal drug resistant Aspergillus species, Aspergillus tanneri NIH 1004.</title>
        <authorList>
            <person name="Mounaud S."/>
            <person name="Singh I."/>
            <person name="Joardar V."/>
            <person name="Pakala S."/>
            <person name="Pakala S."/>
            <person name="Venepally P."/>
            <person name="Hoover J."/>
            <person name="Nierman W."/>
            <person name="Chung J."/>
            <person name="Losada L."/>
        </authorList>
    </citation>
    <scope>NUCLEOTIDE SEQUENCE [LARGE SCALE GENOMIC DNA]</scope>
    <source>
        <strain evidence="1 2">NIH1004</strain>
    </source>
</reference>
<evidence type="ECO:0000313" key="1">
    <source>
        <dbReference type="EMBL" id="THC95680.1"/>
    </source>
</evidence>
<name>A0A4S3JK22_9EURO</name>
<proteinExistence type="predicted"/>
<dbReference type="Proteomes" id="UP000308092">
    <property type="component" value="Unassembled WGS sequence"/>
</dbReference>
<protein>
    <submittedName>
        <fullName evidence="1">Uncharacterized protein</fullName>
    </submittedName>
</protein>
<gene>
    <name evidence="1" type="ORF">EYZ11_004847</name>
</gene>
<sequence>MVNLESVGSSPGPITVIRPILVAFSRIWLVAGTRDADTEGVLTARIADYSLRATGHGPPGIERRITILVEPGSFEVTQTHISE</sequence>
<organism evidence="1 2">
    <name type="scientific">Aspergillus tanneri</name>
    <dbReference type="NCBI Taxonomy" id="1220188"/>
    <lineage>
        <taxon>Eukaryota</taxon>
        <taxon>Fungi</taxon>
        <taxon>Dikarya</taxon>
        <taxon>Ascomycota</taxon>
        <taxon>Pezizomycotina</taxon>
        <taxon>Eurotiomycetes</taxon>
        <taxon>Eurotiomycetidae</taxon>
        <taxon>Eurotiales</taxon>
        <taxon>Aspergillaceae</taxon>
        <taxon>Aspergillus</taxon>
        <taxon>Aspergillus subgen. Circumdati</taxon>
    </lineage>
</organism>
<dbReference type="EMBL" id="SOSA01000147">
    <property type="protein sequence ID" value="THC95680.1"/>
    <property type="molecule type" value="Genomic_DNA"/>
</dbReference>
<keyword evidence="2" id="KW-1185">Reference proteome</keyword>
<dbReference type="AlphaFoldDB" id="A0A4S3JK22"/>
<evidence type="ECO:0000313" key="2">
    <source>
        <dbReference type="Proteomes" id="UP000308092"/>
    </source>
</evidence>
<dbReference type="VEuPathDB" id="FungiDB:EYZ11_004847"/>
<comment type="caution">
    <text evidence="1">The sequence shown here is derived from an EMBL/GenBank/DDBJ whole genome shotgun (WGS) entry which is preliminary data.</text>
</comment>